<evidence type="ECO:0000256" key="1">
    <source>
        <dbReference type="SAM" id="Phobius"/>
    </source>
</evidence>
<feature type="transmembrane region" description="Helical" evidence="1">
    <location>
        <begin position="116"/>
        <end position="133"/>
    </location>
</feature>
<feature type="transmembrane region" description="Helical" evidence="1">
    <location>
        <begin position="58"/>
        <end position="79"/>
    </location>
</feature>
<dbReference type="PANTHER" id="PTHR36834:SF1">
    <property type="entry name" value="INTEGRAL MEMBRANE PROTEIN"/>
    <property type="match status" value="1"/>
</dbReference>
<keyword evidence="1" id="KW-1133">Transmembrane helix</keyword>
<dbReference type="EMBL" id="JBHLTR010000024">
    <property type="protein sequence ID" value="MFC0560394.1"/>
    <property type="molecule type" value="Genomic_DNA"/>
</dbReference>
<dbReference type="Proteomes" id="UP001589833">
    <property type="component" value="Unassembled WGS sequence"/>
</dbReference>
<feature type="transmembrane region" description="Helical" evidence="1">
    <location>
        <begin position="6"/>
        <end position="25"/>
    </location>
</feature>
<feature type="transmembrane region" description="Helical" evidence="1">
    <location>
        <begin position="86"/>
        <end position="104"/>
    </location>
</feature>
<keyword evidence="4" id="KW-1185">Reference proteome</keyword>
<dbReference type="InterPro" id="IPR053150">
    <property type="entry name" value="Teicoplanin_resist-assoc"/>
</dbReference>
<feature type="transmembrane region" description="Helical" evidence="1">
    <location>
        <begin position="32"/>
        <end position="52"/>
    </location>
</feature>
<reference evidence="3 4" key="1">
    <citation type="submission" date="2024-09" db="EMBL/GenBank/DDBJ databases">
        <authorList>
            <person name="Sun Q."/>
            <person name="Mori K."/>
        </authorList>
    </citation>
    <scope>NUCLEOTIDE SEQUENCE [LARGE SCALE GENOMIC DNA]</scope>
    <source>
        <strain evidence="3 4">NCAIM B.02301</strain>
    </source>
</reference>
<dbReference type="RefSeq" id="WP_273848404.1">
    <property type="nucleotide sequence ID" value="NZ_JAQQWT010000081.1"/>
</dbReference>
<evidence type="ECO:0000259" key="2">
    <source>
        <dbReference type="Pfam" id="PF04892"/>
    </source>
</evidence>
<gene>
    <name evidence="3" type="ORF">ACFFH4_15425</name>
</gene>
<evidence type="ECO:0000313" key="3">
    <source>
        <dbReference type="EMBL" id="MFC0560394.1"/>
    </source>
</evidence>
<organism evidence="3 4">
    <name type="scientific">Halalkalibacter alkalisediminis</name>
    <dbReference type="NCBI Taxonomy" id="935616"/>
    <lineage>
        <taxon>Bacteria</taxon>
        <taxon>Bacillati</taxon>
        <taxon>Bacillota</taxon>
        <taxon>Bacilli</taxon>
        <taxon>Bacillales</taxon>
        <taxon>Bacillaceae</taxon>
        <taxon>Halalkalibacter</taxon>
    </lineage>
</organism>
<feature type="domain" description="VanZ-like" evidence="2">
    <location>
        <begin position="20"/>
        <end position="131"/>
    </location>
</feature>
<name>A0ABV6NI88_9BACI</name>
<keyword evidence="1" id="KW-0812">Transmembrane</keyword>
<accession>A0ABV6NI88</accession>
<proteinExistence type="predicted"/>
<protein>
    <submittedName>
        <fullName evidence="3">VanZ family protein</fullName>
    </submittedName>
</protein>
<comment type="caution">
    <text evidence="3">The sequence shown here is derived from an EMBL/GenBank/DDBJ whole genome shotgun (WGS) entry which is preliminary data.</text>
</comment>
<dbReference type="InterPro" id="IPR006976">
    <property type="entry name" value="VanZ-like"/>
</dbReference>
<dbReference type="PANTHER" id="PTHR36834">
    <property type="entry name" value="MEMBRANE PROTEIN-RELATED"/>
    <property type="match status" value="1"/>
</dbReference>
<keyword evidence="1" id="KW-0472">Membrane</keyword>
<evidence type="ECO:0000313" key="4">
    <source>
        <dbReference type="Proteomes" id="UP001589833"/>
    </source>
</evidence>
<dbReference type="Pfam" id="PF04892">
    <property type="entry name" value="VanZ"/>
    <property type="match status" value="1"/>
</dbReference>
<sequence length="140" mass="15995">MFVIDLKSKWCVIVLTLFYISLVLFRFIQEDLMGVILECHIILSLLLLVALSYNFDTWFYNTSGVVLLFIPIGVLIPLLLPKLKNVLTIVLILMFSLTIESVQYVTQLGVFDVDDIMLNSLGGLIGILVFSHLKRKRLFN</sequence>